<dbReference type="STRING" id="1437425.CSEC_0755"/>
<name>A0A090CYM6_9BACT</name>
<dbReference type="InterPro" id="IPR051682">
    <property type="entry name" value="Mito_Persulfide_Diox"/>
</dbReference>
<reference evidence="7" key="1">
    <citation type="submission" date="2013-12" db="EMBL/GenBank/DDBJ databases">
        <authorList>
            <person name="Linke B."/>
        </authorList>
    </citation>
    <scope>NUCLEOTIDE SEQUENCE [LARGE SCALE GENOMIC DNA]</scope>
    <source>
        <strain evidence="7">CRIB-18</strain>
    </source>
</reference>
<keyword evidence="3" id="KW-0479">Metal-binding</keyword>
<sequence length="218" mass="24475">MLDLVFEQVTTNGDRNFGYLIGDRNAREALIVDPSFRPEYLVRRAEVQDLKVKLILNTHGHPDHTSGNLVAKRLTGAKVAIFEDSLVPHDLGLKEGDAFKFGQFSVKVLYTPGHAPDHVVFYFPELEAAITGDHLFVGKIGGTVTLEESKQQYDALRRLVDDLPLSTTIWPGHDFGARPSSTLSLELKSNPFLQATSFEEFLEVKENWREIKNKNALL</sequence>
<evidence type="ECO:0000313" key="7">
    <source>
        <dbReference type="EMBL" id="CDR33586.1"/>
    </source>
</evidence>
<dbReference type="RefSeq" id="WP_041017050.1">
    <property type="nucleotide sequence ID" value="NZ_CCEJ010000003.1"/>
</dbReference>
<dbReference type="OrthoDB" id="9800872at2"/>
<dbReference type="EMBL" id="CCEJ010000003">
    <property type="protein sequence ID" value="CDR33586.1"/>
    <property type="molecule type" value="Genomic_DNA"/>
</dbReference>
<comment type="similarity">
    <text evidence="2">Belongs to the metallo-beta-lactamase superfamily. Glyoxalase II family.</text>
</comment>
<dbReference type="eggNOG" id="COG0491">
    <property type="taxonomic scope" value="Bacteria"/>
</dbReference>
<dbReference type="GO" id="GO:0006749">
    <property type="term" value="P:glutathione metabolic process"/>
    <property type="evidence" value="ECO:0007669"/>
    <property type="project" value="TreeGrafter"/>
</dbReference>
<evidence type="ECO:0000256" key="3">
    <source>
        <dbReference type="ARBA" id="ARBA00022723"/>
    </source>
</evidence>
<dbReference type="Proteomes" id="UP000031552">
    <property type="component" value="Unassembled WGS sequence"/>
</dbReference>
<dbReference type="GO" id="GO:0046872">
    <property type="term" value="F:metal ion binding"/>
    <property type="evidence" value="ECO:0007669"/>
    <property type="project" value="UniProtKB-KW"/>
</dbReference>
<dbReference type="InterPro" id="IPR001279">
    <property type="entry name" value="Metallo-B-lactamas"/>
</dbReference>
<comment type="caution">
    <text evidence="7">The sequence shown here is derived from an EMBL/GenBank/DDBJ whole genome shotgun (WGS) entry which is preliminary data.</text>
</comment>
<keyword evidence="5" id="KW-0862">Zinc</keyword>
<reference evidence="7" key="2">
    <citation type="submission" date="2014-09" db="EMBL/GenBank/DDBJ databases">
        <title>Criblamydia sequanensis harbors a mega-plasmid encoding arsenite resistance.</title>
        <authorList>
            <person name="Bertelli C."/>
            <person name="Goesmann A."/>
            <person name="Greub G."/>
        </authorList>
    </citation>
    <scope>NUCLEOTIDE SEQUENCE [LARGE SCALE GENOMIC DNA]</scope>
    <source>
        <strain evidence="7">CRIB-18</strain>
    </source>
</reference>
<evidence type="ECO:0000256" key="5">
    <source>
        <dbReference type="ARBA" id="ARBA00022833"/>
    </source>
</evidence>
<proteinExistence type="inferred from homology"/>
<organism evidence="7 8">
    <name type="scientific">Candidatus Criblamydia sequanensis CRIB-18</name>
    <dbReference type="NCBI Taxonomy" id="1437425"/>
    <lineage>
        <taxon>Bacteria</taxon>
        <taxon>Pseudomonadati</taxon>
        <taxon>Chlamydiota</taxon>
        <taxon>Chlamydiia</taxon>
        <taxon>Parachlamydiales</taxon>
        <taxon>Candidatus Criblamydiaceae</taxon>
        <taxon>Candidatus Criblamydia</taxon>
    </lineage>
</organism>
<dbReference type="PANTHER" id="PTHR43084:SF1">
    <property type="entry name" value="PERSULFIDE DIOXYGENASE ETHE1, MITOCHONDRIAL"/>
    <property type="match status" value="1"/>
</dbReference>
<dbReference type="InterPro" id="IPR036866">
    <property type="entry name" value="RibonucZ/Hydroxyglut_hydro"/>
</dbReference>
<dbReference type="CDD" id="cd07723">
    <property type="entry name" value="hydroxyacylglutathione_hydrolase_MBL-fold"/>
    <property type="match status" value="1"/>
</dbReference>
<accession>A0A090CYM6</accession>
<evidence type="ECO:0000256" key="1">
    <source>
        <dbReference type="ARBA" id="ARBA00001947"/>
    </source>
</evidence>
<dbReference type="SUPFAM" id="SSF56281">
    <property type="entry name" value="Metallo-hydrolase/oxidoreductase"/>
    <property type="match status" value="1"/>
</dbReference>
<dbReference type="PANTHER" id="PTHR43084">
    <property type="entry name" value="PERSULFIDE DIOXYGENASE ETHE1"/>
    <property type="match status" value="1"/>
</dbReference>
<dbReference type="InterPro" id="IPR035680">
    <property type="entry name" value="Clx_II_MBL"/>
</dbReference>
<comment type="cofactor">
    <cofactor evidence="1">
        <name>Zn(2+)</name>
        <dbReference type="ChEBI" id="CHEBI:29105"/>
    </cofactor>
</comment>
<evidence type="ECO:0000256" key="2">
    <source>
        <dbReference type="ARBA" id="ARBA00006759"/>
    </source>
</evidence>
<dbReference type="Gene3D" id="3.60.15.10">
    <property type="entry name" value="Ribonuclease Z/Hydroxyacylglutathione hydrolase-like"/>
    <property type="match status" value="1"/>
</dbReference>
<keyword evidence="8" id="KW-1185">Reference proteome</keyword>
<dbReference type="GO" id="GO:0050313">
    <property type="term" value="F:sulfur dioxygenase activity"/>
    <property type="evidence" value="ECO:0007669"/>
    <property type="project" value="TreeGrafter"/>
</dbReference>
<evidence type="ECO:0000313" key="8">
    <source>
        <dbReference type="Proteomes" id="UP000031552"/>
    </source>
</evidence>
<dbReference type="AlphaFoldDB" id="A0A090CYM6"/>
<gene>
    <name evidence="7" type="ORF">CSEC_0755</name>
</gene>
<keyword evidence="4" id="KW-0378">Hydrolase</keyword>
<dbReference type="SMART" id="SM00849">
    <property type="entry name" value="Lactamase_B"/>
    <property type="match status" value="1"/>
</dbReference>
<protein>
    <submittedName>
        <fullName evidence="7">Beta-lactamase</fullName>
    </submittedName>
</protein>
<dbReference type="GO" id="GO:0070813">
    <property type="term" value="P:hydrogen sulfide metabolic process"/>
    <property type="evidence" value="ECO:0007669"/>
    <property type="project" value="TreeGrafter"/>
</dbReference>
<evidence type="ECO:0000256" key="4">
    <source>
        <dbReference type="ARBA" id="ARBA00022801"/>
    </source>
</evidence>
<dbReference type="Pfam" id="PF00753">
    <property type="entry name" value="Lactamase_B"/>
    <property type="match status" value="1"/>
</dbReference>
<evidence type="ECO:0000259" key="6">
    <source>
        <dbReference type="SMART" id="SM00849"/>
    </source>
</evidence>
<dbReference type="GO" id="GO:0016787">
    <property type="term" value="F:hydrolase activity"/>
    <property type="evidence" value="ECO:0007669"/>
    <property type="project" value="UniProtKB-KW"/>
</dbReference>
<feature type="domain" description="Metallo-beta-lactamase" evidence="6">
    <location>
        <begin position="15"/>
        <end position="173"/>
    </location>
</feature>